<evidence type="ECO:0000256" key="2">
    <source>
        <dbReference type="ARBA" id="ARBA00023163"/>
    </source>
</evidence>
<dbReference type="PANTHER" id="PTHR31499">
    <property type="entry name" value="MYB FAMILY TRANSCRIPTION FACTOR PHL11"/>
    <property type="match status" value="1"/>
</dbReference>
<dbReference type="OrthoDB" id="1751735at2759"/>
<protein>
    <recommendedName>
        <fullName evidence="7">MYB-CC type transcription factor LHEQLE-containing domain-containing protein</fullName>
    </recommendedName>
</protein>
<proteinExistence type="predicted"/>
<feature type="region of interest" description="Disordered" evidence="4">
    <location>
        <begin position="288"/>
        <end position="309"/>
    </location>
</feature>
<sequence>MYSGLLSTQYPTHPYQASLQHERPILTCNQMTQQHEGMMAGYQGITQNHRVKEEPLHPFIVMTSDIKPRLRWTPQLHRRFVQAVNQLGGPFKFKVKVRYFLSQLAHDCQLIMSQKFRLGKPVGKLWRSEAHIHDYKKKSTPVTRKLQLQAEAEMQIEMFQGAERRYLKMALENACKLQLNYINTGGAAPADRYGTMGQDLADVGPEESMPPFSLSVPNCECSYTDYFATEMHVDHEEEKDTSAFHLQNTALGYSTRMDVDDFTELGLGNTMRFRDWEEDPAATYLNLEESSEDSDVAGNNPAKFPREFP</sequence>
<evidence type="ECO:0000256" key="4">
    <source>
        <dbReference type="SAM" id="MobiDB-lite"/>
    </source>
</evidence>
<evidence type="ECO:0008006" key="7">
    <source>
        <dbReference type="Google" id="ProtNLM"/>
    </source>
</evidence>
<reference evidence="5 6" key="1">
    <citation type="submission" date="2019-09" db="EMBL/GenBank/DDBJ databases">
        <title>A chromosome-level genome assembly of the Chinese tupelo Nyssa sinensis.</title>
        <authorList>
            <person name="Yang X."/>
            <person name="Kang M."/>
            <person name="Yang Y."/>
            <person name="Xiong H."/>
            <person name="Wang M."/>
            <person name="Zhang Z."/>
            <person name="Wang Z."/>
            <person name="Wu H."/>
            <person name="Ma T."/>
            <person name="Liu J."/>
            <person name="Xi Z."/>
        </authorList>
    </citation>
    <scope>NUCLEOTIDE SEQUENCE [LARGE SCALE GENOMIC DNA]</scope>
    <source>
        <strain evidence="5">J267</strain>
        <tissue evidence="5">Leaf</tissue>
    </source>
</reference>
<evidence type="ECO:0000313" key="5">
    <source>
        <dbReference type="EMBL" id="KAA8524921.1"/>
    </source>
</evidence>
<keyword evidence="3" id="KW-0539">Nucleus</keyword>
<keyword evidence="6" id="KW-1185">Reference proteome</keyword>
<dbReference type="GO" id="GO:0003700">
    <property type="term" value="F:DNA-binding transcription factor activity"/>
    <property type="evidence" value="ECO:0007669"/>
    <property type="project" value="InterPro"/>
</dbReference>
<evidence type="ECO:0000256" key="1">
    <source>
        <dbReference type="ARBA" id="ARBA00023015"/>
    </source>
</evidence>
<organism evidence="5 6">
    <name type="scientific">Nyssa sinensis</name>
    <dbReference type="NCBI Taxonomy" id="561372"/>
    <lineage>
        <taxon>Eukaryota</taxon>
        <taxon>Viridiplantae</taxon>
        <taxon>Streptophyta</taxon>
        <taxon>Embryophyta</taxon>
        <taxon>Tracheophyta</taxon>
        <taxon>Spermatophyta</taxon>
        <taxon>Magnoliopsida</taxon>
        <taxon>eudicotyledons</taxon>
        <taxon>Gunneridae</taxon>
        <taxon>Pentapetalae</taxon>
        <taxon>asterids</taxon>
        <taxon>Cornales</taxon>
        <taxon>Nyssaceae</taxon>
        <taxon>Nyssa</taxon>
    </lineage>
</organism>
<dbReference type="GO" id="GO:0003677">
    <property type="term" value="F:DNA binding"/>
    <property type="evidence" value="ECO:0007669"/>
    <property type="project" value="InterPro"/>
</dbReference>
<dbReference type="Proteomes" id="UP000325577">
    <property type="component" value="Linkage Group LG4"/>
</dbReference>
<evidence type="ECO:0000313" key="6">
    <source>
        <dbReference type="Proteomes" id="UP000325577"/>
    </source>
</evidence>
<dbReference type="PANTHER" id="PTHR31499:SF43">
    <property type="entry name" value="MYB FAMILY TRANSCRIPTION FACTOR APL"/>
    <property type="match status" value="1"/>
</dbReference>
<dbReference type="Gene3D" id="1.10.10.60">
    <property type="entry name" value="Homeodomain-like"/>
    <property type="match status" value="1"/>
</dbReference>
<dbReference type="AlphaFoldDB" id="A0A5J5A669"/>
<evidence type="ECO:0000256" key="3">
    <source>
        <dbReference type="ARBA" id="ARBA00023242"/>
    </source>
</evidence>
<name>A0A5J5A669_9ASTE</name>
<dbReference type="EMBL" id="CM018047">
    <property type="protein sequence ID" value="KAA8524921.1"/>
    <property type="molecule type" value="Genomic_DNA"/>
</dbReference>
<gene>
    <name evidence="5" type="ORF">F0562_011441</name>
</gene>
<accession>A0A5J5A669</accession>
<keyword evidence="2" id="KW-0804">Transcription</keyword>
<dbReference type="NCBIfam" id="TIGR01557">
    <property type="entry name" value="myb_SHAQKYF"/>
    <property type="match status" value="1"/>
</dbReference>
<keyword evidence="1" id="KW-0805">Transcription regulation</keyword>
<dbReference type="InterPro" id="IPR006447">
    <property type="entry name" value="Myb_dom_plants"/>
</dbReference>
<dbReference type="InterPro" id="IPR046955">
    <property type="entry name" value="PHR1-like"/>
</dbReference>